<protein>
    <recommendedName>
        <fullName evidence="5">DUF805 domain-containing protein</fullName>
    </recommendedName>
</protein>
<sequence length="346" mass="37986">MQYKSLFCIKGRDNWQRFSAISGSLYLTLLLGFVLIGGGGALIFLALLLAPLLGLSALRRVRDIERPSWLAALTLLPFMFFSLSLAYSGSAMASLTCGVIAGLMTVFLSAQKSKVGGGLYQQGYSGPLVVPRRERSRSRVEPTLGGGAYEEEQEQVSYQETEYASPQKSRATFELWLTWAKQNQKLLTAVLGGALFLMVLSSLWSIWGGSDEESVEPEQVEMPAQNPVERDEVTLPDGFSLVLEDKLLIMRWLGEADNPGVIWSLATAKGDRSCANLVFNNGSEYRPMIVEMMADTSIEARFTPLDTGKIITDIALRGEVKLCGYEFSLKGSQSALSKSDAFIPYL</sequence>
<dbReference type="Proteomes" id="UP000002168">
    <property type="component" value="Chromosome"/>
</dbReference>
<dbReference type="STRING" id="392500.Swoo_4580"/>
<feature type="region of interest" description="Disordered" evidence="1">
    <location>
        <begin position="132"/>
        <end position="152"/>
    </location>
</feature>
<feature type="transmembrane region" description="Helical" evidence="2">
    <location>
        <begin position="186"/>
        <end position="207"/>
    </location>
</feature>
<dbReference type="RefSeq" id="WP_012327155.1">
    <property type="nucleotide sequence ID" value="NC_010506.1"/>
</dbReference>
<keyword evidence="2" id="KW-1133">Transmembrane helix</keyword>
<accession>B1KLV0</accession>
<evidence type="ECO:0000256" key="2">
    <source>
        <dbReference type="SAM" id="Phobius"/>
    </source>
</evidence>
<gene>
    <name evidence="3" type="ordered locus">Swoo_4580</name>
</gene>
<evidence type="ECO:0000256" key="1">
    <source>
        <dbReference type="SAM" id="MobiDB-lite"/>
    </source>
</evidence>
<dbReference type="EMBL" id="CP000961">
    <property type="protein sequence ID" value="ACA88830.1"/>
    <property type="molecule type" value="Genomic_DNA"/>
</dbReference>
<dbReference type="HOGENOM" id="CLU_036810_0_0_6"/>
<feature type="transmembrane region" description="Helical" evidence="2">
    <location>
        <begin position="25"/>
        <end position="55"/>
    </location>
</feature>
<dbReference type="AlphaFoldDB" id="B1KLV0"/>
<evidence type="ECO:0000313" key="3">
    <source>
        <dbReference type="EMBL" id="ACA88830.1"/>
    </source>
</evidence>
<keyword evidence="2" id="KW-0472">Membrane</keyword>
<dbReference type="KEGG" id="swd:Swoo_4580"/>
<reference evidence="3 4" key="1">
    <citation type="submission" date="2008-02" db="EMBL/GenBank/DDBJ databases">
        <title>Complete sequence of Shewanella woodyi ATCC 51908.</title>
        <authorList>
            <consortium name="US DOE Joint Genome Institute"/>
            <person name="Copeland A."/>
            <person name="Lucas S."/>
            <person name="Lapidus A."/>
            <person name="Glavina del Rio T."/>
            <person name="Dalin E."/>
            <person name="Tice H."/>
            <person name="Bruce D."/>
            <person name="Goodwin L."/>
            <person name="Pitluck S."/>
            <person name="Sims D."/>
            <person name="Brettin T."/>
            <person name="Detter J.C."/>
            <person name="Han C."/>
            <person name="Kuske C.R."/>
            <person name="Schmutz J."/>
            <person name="Larimer F."/>
            <person name="Land M."/>
            <person name="Hauser L."/>
            <person name="Kyrpides N."/>
            <person name="Lykidis A."/>
            <person name="Zhao J.-S."/>
            <person name="Richardson P."/>
        </authorList>
    </citation>
    <scope>NUCLEOTIDE SEQUENCE [LARGE SCALE GENOMIC DNA]</scope>
    <source>
        <strain evidence="4">ATCC 51908 / MS32</strain>
    </source>
</reference>
<keyword evidence="4" id="KW-1185">Reference proteome</keyword>
<name>B1KLV0_SHEWM</name>
<keyword evidence="2" id="KW-0812">Transmembrane</keyword>
<organism evidence="3 4">
    <name type="scientific">Shewanella woodyi (strain ATCC 51908 / MS32)</name>
    <dbReference type="NCBI Taxonomy" id="392500"/>
    <lineage>
        <taxon>Bacteria</taxon>
        <taxon>Pseudomonadati</taxon>
        <taxon>Pseudomonadota</taxon>
        <taxon>Gammaproteobacteria</taxon>
        <taxon>Alteromonadales</taxon>
        <taxon>Shewanellaceae</taxon>
        <taxon>Shewanella</taxon>
    </lineage>
</organism>
<feature type="transmembrane region" description="Helical" evidence="2">
    <location>
        <begin position="67"/>
        <end position="85"/>
    </location>
</feature>
<dbReference type="eggNOG" id="COG3152">
    <property type="taxonomic scope" value="Bacteria"/>
</dbReference>
<proteinExistence type="predicted"/>
<evidence type="ECO:0000313" key="4">
    <source>
        <dbReference type="Proteomes" id="UP000002168"/>
    </source>
</evidence>
<evidence type="ECO:0008006" key="5">
    <source>
        <dbReference type="Google" id="ProtNLM"/>
    </source>
</evidence>
<feature type="transmembrane region" description="Helical" evidence="2">
    <location>
        <begin position="91"/>
        <end position="110"/>
    </location>
</feature>